<dbReference type="RefSeq" id="XP_002677058.1">
    <property type="nucleotide sequence ID" value="XM_002677012.1"/>
</dbReference>
<name>D2VGA1_NAEGR</name>
<dbReference type="EMBL" id="GG738869">
    <property type="protein sequence ID" value="EFC44314.1"/>
    <property type="molecule type" value="Genomic_DNA"/>
</dbReference>
<dbReference type="GeneID" id="8856779"/>
<keyword evidence="3" id="KW-1185">Reference proteome</keyword>
<dbReference type="OrthoDB" id="10337506at2759"/>
<reference evidence="2 3" key="1">
    <citation type="journal article" date="2010" name="Cell">
        <title>The genome of Naegleria gruberi illuminates early eukaryotic versatility.</title>
        <authorList>
            <person name="Fritz-Laylin L.K."/>
            <person name="Prochnik S.E."/>
            <person name="Ginger M.L."/>
            <person name="Dacks J.B."/>
            <person name="Carpenter M.L."/>
            <person name="Field M.C."/>
            <person name="Kuo A."/>
            <person name="Paredez A."/>
            <person name="Chapman J."/>
            <person name="Pham J."/>
            <person name="Shu S."/>
            <person name="Neupane R."/>
            <person name="Cipriano M."/>
            <person name="Mancuso J."/>
            <person name="Tu H."/>
            <person name="Salamov A."/>
            <person name="Lindquist E."/>
            <person name="Shapiro H."/>
            <person name="Lucas S."/>
            <person name="Grigoriev I.V."/>
            <person name="Cande W.Z."/>
            <person name="Fulton C."/>
            <person name="Rokhsar D.S."/>
            <person name="Dawson S.C."/>
        </authorList>
    </citation>
    <scope>NUCLEOTIDE SEQUENCE [LARGE SCALE GENOMIC DNA]</scope>
    <source>
        <strain evidence="2 3">NEG-M</strain>
    </source>
</reference>
<dbReference type="AlphaFoldDB" id="D2VGA1"/>
<sequence>MKALSDKKSTTSPTVGNAPGGVLLVQPPSFSLDDNLMDDDSNDNLSNNNLISSLRSQRLSDTYSLRTQLVQQTKPTITRVYQTVISNLFIDPLVAFLFPRLRDNQLQNIPIMNFFFRPTTQVQLLCSWVCEDGHICKLPLGHPHKHECIFGHVEGEPILKCGHLCDCRFCEAPCVLKPGHSGTHACHFNHPLRDIPTNRREQESFRDEKAIGGYMSELAFISSEDMKYSHIPTTLNDEDENWWITK</sequence>
<accession>D2VGA1</accession>
<dbReference type="KEGG" id="ngr:NAEGRDRAFT_67906"/>
<dbReference type="Proteomes" id="UP000006671">
    <property type="component" value="Unassembled WGS sequence"/>
</dbReference>
<feature type="region of interest" description="Disordered" evidence="1">
    <location>
        <begin position="1"/>
        <end position="22"/>
    </location>
</feature>
<dbReference type="VEuPathDB" id="AmoebaDB:NAEGRDRAFT_67906"/>
<evidence type="ECO:0000313" key="3">
    <source>
        <dbReference type="Proteomes" id="UP000006671"/>
    </source>
</evidence>
<evidence type="ECO:0000256" key="1">
    <source>
        <dbReference type="SAM" id="MobiDB-lite"/>
    </source>
</evidence>
<dbReference type="InParanoid" id="D2VGA1"/>
<evidence type="ECO:0000313" key="2">
    <source>
        <dbReference type="EMBL" id="EFC44314.1"/>
    </source>
</evidence>
<protein>
    <submittedName>
        <fullName evidence="2">Predicted protein</fullName>
    </submittedName>
</protein>
<organism evidence="3">
    <name type="scientific">Naegleria gruberi</name>
    <name type="common">Amoeba</name>
    <dbReference type="NCBI Taxonomy" id="5762"/>
    <lineage>
        <taxon>Eukaryota</taxon>
        <taxon>Discoba</taxon>
        <taxon>Heterolobosea</taxon>
        <taxon>Tetramitia</taxon>
        <taxon>Eutetramitia</taxon>
        <taxon>Vahlkampfiidae</taxon>
        <taxon>Naegleria</taxon>
    </lineage>
</organism>
<proteinExistence type="predicted"/>
<gene>
    <name evidence="2" type="ORF">NAEGRDRAFT_67906</name>
</gene>